<dbReference type="GO" id="GO:0016740">
    <property type="term" value="F:transferase activity"/>
    <property type="evidence" value="ECO:0007669"/>
    <property type="project" value="UniProtKB-KW"/>
</dbReference>
<dbReference type="Pfam" id="PF13641">
    <property type="entry name" value="Glyco_tranf_2_3"/>
    <property type="match status" value="1"/>
</dbReference>
<keyword evidence="3" id="KW-0808">Transferase</keyword>
<feature type="compositionally biased region" description="Pro residues" evidence="1">
    <location>
        <begin position="20"/>
        <end position="29"/>
    </location>
</feature>
<dbReference type="AlphaFoldDB" id="A0A9P9GTM9"/>
<dbReference type="Gene3D" id="3.90.550.10">
    <property type="entry name" value="Spore Coat Polysaccharide Biosynthesis Protein SpsA, Chain A"/>
    <property type="match status" value="1"/>
</dbReference>
<evidence type="ECO:0000313" key="4">
    <source>
        <dbReference type="Proteomes" id="UP000736672"/>
    </source>
</evidence>
<evidence type="ECO:0000256" key="2">
    <source>
        <dbReference type="SAM" id="Phobius"/>
    </source>
</evidence>
<dbReference type="EMBL" id="JAGTJS010000018">
    <property type="protein sequence ID" value="KAH7243952.1"/>
    <property type="molecule type" value="Genomic_DNA"/>
</dbReference>
<feature type="transmembrane region" description="Helical" evidence="2">
    <location>
        <begin position="480"/>
        <end position="499"/>
    </location>
</feature>
<gene>
    <name evidence="3" type="ORF">B0J15DRAFT_515568</name>
</gene>
<feature type="transmembrane region" description="Helical" evidence="2">
    <location>
        <begin position="169"/>
        <end position="189"/>
    </location>
</feature>
<proteinExistence type="predicted"/>
<sequence>MSSNDQSKASESDPVSFTITPPPRLPPASPVAVPSPALTSSSRSTPAPSPAPQGGSIQGLPPSPSSSVSPQSRLQGPQPARLSSSLSVLSFLSSSSRPASTTLGSVKSYRSTSSNSPLYMFKNPMKAGKQLPFEEPALSDEDFEVFTRLAHDQQVLDAPGVWTKSFTRLLYVVTILSIVYFVFVGWPLWDGVARLFWHFFHSEELQDHIWGLLAFVIAGTIRNTLPQFFCTFDRTEPDSNSEKPRDASECCIIIPCYKSAETLRSTLPACRAIFSPEQIFVIANGNSPTPLDHTADVCAEFGVRHYWVPIGSKITAEFYCMLIDDDVLLPATLPLPTHLFGNPDQDKVACVGYTIKSVGPDSSRGTLMQQAQDIEYKVAGLAKVFQTRYGSVIFPHGAIALWRRDVLEKIFHAHPGYHISEDWFLGHTARAAGYRMVMSSQVFVETETPPRLFPALFAKKEGSRGGYGEMSIYRQRFFRWNFFFMFRMWTNMAYLTFSWRLGWRELFTKLWVFGECYDSLIFLFAPLVLPVALAASWRLTLIVSSGLLVFNFLLVCWFNLIHLGLLRRKRATDERIQWIAFPAYMFLKFIMVFVNVASVYWSIYEYAFFFTRQHLRVTENVPAWQVIRQNLQRTTPE</sequence>
<feature type="compositionally biased region" description="Low complexity" evidence="1">
    <location>
        <begin position="30"/>
        <end position="46"/>
    </location>
</feature>
<feature type="transmembrane region" description="Helical" evidence="2">
    <location>
        <begin position="209"/>
        <end position="225"/>
    </location>
</feature>
<name>A0A9P9GTM9_FUSSL</name>
<feature type="transmembrane region" description="Helical" evidence="2">
    <location>
        <begin position="546"/>
        <end position="566"/>
    </location>
</feature>
<protein>
    <submittedName>
        <fullName evidence="3">Glycosyl transferase</fullName>
    </submittedName>
</protein>
<keyword evidence="4" id="KW-1185">Reference proteome</keyword>
<feature type="transmembrane region" description="Helical" evidence="2">
    <location>
        <begin position="519"/>
        <end position="539"/>
    </location>
</feature>
<dbReference type="SUPFAM" id="SSF53448">
    <property type="entry name" value="Nucleotide-diphospho-sugar transferases"/>
    <property type="match status" value="1"/>
</dbReference>
<dbReference type="Proteomes" id="UP000736672">
    <property type="component" value="Unassembled WGS sequence"/>
</dbReference>
<organism evidence="3 4">
    <name type="scientific">Fusarium solani</name>
    <name type="common">Filamentous fungus</name>
    <dbReference type="NCBI Taxonomy" id="169388"/>
    <lineage>
        <taxon>Eukaryota</taxon>
        <taxon>Fungi</taxon>
        <taxon>Dikarya</taxon>
        <taxon>Ascomycota</taxon>
        <taxon>Pezizomycotina</taxon>
        <taxon>Sordariomycetes</taxon>
        <taxon>Hypocreomycetidae</taxon>
        <taxon>Hypocreales</taxon>
        <taxon>Nectriaceae</taxon>
        <taxon>Fusarium</taxon>
        <taxon>Fusarium solani species complex</taxon>
    </lineage>
</organism>
<dbReference type="InterPro" id="IPR029044">
    <property type="entry name" value="Nucleotide-diphossugar_trans"/>
</dbReference>
<feature type="region of interest" description="Disordered" evidence="1">
    <location>
        <begin position="1"/>
        <end position="79"/>
    </location>
</feature>
<keyword evidence="2" id="KW-1133">Transmembrane helix</keyword>
<evidence type="ECO:0000256" key="1">
    <source>
        <dbReference type="SAM" id="MobiDB-lite"/>
    </source>
</evidence>
<evidence type="ECO:0000313" key="3">
    <source>
        <dbReference type="EMBL" id="KAH7243952.1"/>
    </source>
</evidence>
<accession>A0A9P9GTM9</accession>
<keyword evidence="2" id="KW-0472">Membrane</keyword>
<feature type="compositionally biased region" description="Polar residues" evidence="1">
    <location>
        <begin position="1"/>
        <end position="19"/>
    </location>
</feature>
<dbReference type="OrthoDB" id="2590398at2759"/>
<reference evidence="3" key="1">
    <citation type="journal article" date="2021" name="Nat. Commun.">
        <title>Genetic determinants of endophytism in the Arabidopsis root mycobiome.</title>
        <authorList>
            <person name="Mesny F."/>
            <person name="Miyauchi S."/>
            <person name="Thiergart T."/>
            <person name="Pickel B."/>
            <person name="Atanasova L."/>
            <person name="Karlsson M."/>
            <person name="Huettel B."/>
            <person name="Barry K.W."/>
            <person name="Haridas S."/>
            <person name="Chen C."/>
            <person name="Bauer D."/>
            <person name="Andreopoulos W."/>
            <person name="Pangilinan J."/>
            <person name="LaButti K."/>
            <person name="Riley R."/>
            <person name="Lipzen A."/>
            <person name="Clum A."/>
            <person name="Drula E."/>
            <person name="Henrissat B."/>
            <person name="Kohler A."/>
            <person name="Grigoriev I.V."/>
            <person name="Martin F.M."/>
            <person name="Hacquard S."/>
        </authorList>
    </citation>
    <scope>NUCLEOTIDE SEQUENCE</scope>
    <source>
        <strain evidence="3">FSSC 5 MPI-SDFR-AT-0091</strain>
    </source>
</reference>
<keyword evidence="2" id="KW-0812">Transmembrane</keyword>
<comment type="caution">
    <text evidence="3">The sequence shown here is derived from an EMBL/GenBank/DDBJ whole genome shotgun (WGS) entry which is preliminary data.</text>
</comment>
<feature type="transmembrane region" description="Helical" evidence="2">
    <location>
        <begin position="578"/>
        <end position="603"/>
    </location>
</feature>